<dbReference type="Gene3D" id="3.30.200.20">
    <property type="entry name" value="Phosphorylase Kinase, domain 1"/>
    <property type="match status" value="1"/>
</dbReference>
<keyword evidence="5" id="KW-0067">ATP-binding</keyword>
<accession>A0AAE9CTX0</accession>
<evidence type="ECO:0000313" key="9">
    <source>
        <dbReference type="EMBL" id="ULT81472.1"/>
    </source>
</evidence>
<evidence type="ECO:0000256" key="4">
    <source>
        <dbReference type="ARBA" id="ARBA00022777"/>
    </source>
</evidence>
<dbReference type="SMART" id="SM00220">
    <property type="entry name" value="S_TKc"/>
    <property type="match status" value="1"/>
</dbReference>
<dbReference type="GO" id="GO:0005524">
    <property type="term" value="F:ATP binding"/>
    <property type="evidence" value="ECO:0007669"/>
    <property type="project" value="UniProtKB-KW"/>
</dbReference>
<comment type="similarity">
    <text evidence="6">Belongs to the protein kinase superfamily. CMGC Ser/Thr protein kinase family. Lammer subfamily.</text>
</comment>
<keyword evidence="4" id="KW-0418">Kinase</keyword>
<protein>
    <recommendedName>
        <fullName evidence="8">Protein kinase domain-containing protein</fullName>
    </recommendedName>
</protein>
<feature type="domain" description="Protein kinase" evidence="8">
    <location>
        <begin position="177"/>
        <end position="503"/>
    </location>
</feature>
<dbReference type="PROSITE" id="PS50011">
    <property type="entry name" value="PROTEIN_KINASE_DOM"/>
    <property type="match status" value="1"/>
</dbReference>
<feature type="compositionally biased region" description="Basic and acidic residues" evidence="7">
    <location>
        <begin position="61"/>
        <end position="73"/>
    </location>
</feature>
<evidence type="ECO:0000256" key="7">
    <source>
        <dbReference type="SAM" id="MobiDB-lite"/>
    </source>
</evidence>
<reference evidence="9 10" key="1">
    <citation type="submission" date="2022-05" db="EMBL/GenBank/DDBJ databases">
        <title>Chromosome-level reference genomes for two strains of Caenorhabditis briggsae: an improved platform for comparative genomics.</title>
        <authorList>
            <person name="Stevens L."/>
            <person name="Andersen E.C."/>
        </authorList>
    </citation>
    <scope>NUCLEOTIDE SEQUENCE [LARGE SCALE GENOMIC DNA]</scope>
    <source>
        <strain evidence="9">QX1410_ONT</strain>
        <tissue evidence="9">Whole-organism</tissue>
    </source>
</reference>
<feature type="compositionally biased region" description="Polar residues" evidence="7">
    <location>
        <begin position="7"/>
        <end position="24"/>
    </location>
</feature>
<dbReference type="InterPro" id="IPR051175">
    <property type="entry name" value="CLK_kinases"/>
</dbReference>
<feature type="region of interest" description="Disordered" evidence="7">
    <location>
        <begin position="1"/>
        <end position="73"/>
    </location>
</feature>
<dbReference type="Pfam" id="PF00069">
    <property type="entry name" value="Pkinase"/>
    <property type="match status" value="1"/>
</dbReference>
<feature type="region of interest" description="Disordered" evidence="7">
    <location>
        <begin position="108"/>
        <end position="131"/>
    </location>
</feature>
<dbReference type="PROSITE" id="PS00108">
    <property type="entry name" value="PROTEIN_KINASE_ST"/>
    <property type="match status" value="1"/>
</dbReference>
<dbReference type="InterPro" id="IPR000719">
    <property type="entry name" value="Prot_kinase_dom"/>
</dbReference>
<dbReference type="InterPro" id="IPR011009">
    <property type="entry name" value="Kinase-like_dom_sf"/>
</dbReference>
<feature type="compositionally biased region" description="Basic and acidic residues" evidence="7">
    <location>
        <begin position="28"/>
        <end position="37"/>
    </location>
</feature>
<evidence type="ECO:0000313" key="10">
    <source>
        <dbReference type="Proteomes" id="UP000827892"/>
    </source>
</evidence>
<dbReference type="PANTHER" id="PTHR45646:SF8">
    <property type="entry name" value="PROTEIN KINASE DOMAIN-CONTAINING PROTEIN"/>
    <property type="match status" value="1"/>
</dbReference>
<evidence type="ECO:0000256" key="1">
    <source>
        <dbReference type="ARBA" id="ARBA00022527"/>
    </source>
</evidence>
<dbReference type="SUPFAM" id="SSF56112">
    <property type="entry name" value="Protein kinase-like (PK-like)"/>
    <property type="match status" value="1"/>
</dbReference>
<evidence type="ECO:0000256" key="6">
    <source>
        <dbReference type="ARBA" id="ARBA00037966"/>
    </source>
</evidence>
<keyword evidence="1" id="KW-0723">Serine/threonine-protein kinase</keyword>
<sequence length="506" mass="57644">MCRRICSNRSANTETPCCGQSSNRTMKRNQESLPHSDQKKKKVLDDATQENEEPTSSSAMADEKQSPSKGKEVRKEIQLEMTTMSKFTQSPISKTKSLESRVLSNIQQENSQTTGDMGTHKMSPPVDTDDPDWVSSKISTPPELEIENPLQSDIHKSLQSDIHNLPSVLELQTGQKFIVNGKFGEGVFGIVYFVRGEDNKDYAAKVIKERNRVYLAIPEEETYEKIAANPHKNLLLLHLKGLLINPPPTCTQKVFITPACGPSLLDVYNKVDRDLHSSQRAAFSLTDIRKIGKQVAEAMHHLETLEIFHLDLKMDNIVFIEDFSYETEPGPKHTVIKMTGTGVKVIDYGNAKFHPQHGEQHVFKRVQTLVFRAPEILLGIPHSVKTDVWSMGCMLMQMYIGEEPFVFQSGNSTLEEEQSQFKDIIYTLQTTVPEELLEQSKRGGKCHLDLTFLEYFEQEEEQGIRKKMRQQEDLQLFLLLDLMFTVDPSNRPSFFEVKDHEFFGKT</sequence>
<gene>
    <name evidence="9" type="ORF">L3Y34_011417</name>
</gene>
<evidence type="ECO:0000256" key="5">
    <source>
        <dbReference type="ARBA" id="ARBA00022840"/>
    </source>
</evidence>
<proteinExistence type="inferred from homology"/>
<name>A0AAE9CTX0_CAEBR</name>
<organism evidence="9 10">
    <name type="scientific">Caenorhabditis briggsae</name>
    <dbReference type="NCBI Taxonomy" id="6238"/>
    <lineage>
        <taxon>Eukaryota</taxon>
        <taxon>Metazoa</taxon>
        <taxon>Ecdysozoa</taxon>
        <taxon>Nematoda</taxon>
        <taxon>Chromadorea</taxon>
        <taxon>Rhabditida</taxon>
        <taxon>Rhabditina</taxon>
        <taxon>Rhabditomorpha</taxon>
        <taxon>Rhabditoidea</taxon>
        <taxon>Rhabditidae</taxon>
        <taxon>Peloderinae</taxon>
        <taxon>Caenorhabditis</taxon>
    </lineage>
</organism>
<dbReference type="InterPro" id="IPR008271">
    <property type="entry name" value="Ser/Thr_kinase_AS"/>
</dbReference>
<keyword evidence="2" id="KW-0808">Transferase</keyword>
<evidence type="ECO:0000256" key="2">
    <source>
        <dbReference type="ARBA" id="ARBA00022679"/>
    </source>
</evidence>
<evidence type="ECO:0000256" key="3">
    <source>
        <dbReference type="ARBA" id="ARBA00022741"/>
    </source>
</evidence>
<dbReference type="Gene3D" id="1.10.510.10">
    <property type="entry name" value="Transferase(Phosphotransferase) domain 1"/>
    <property type="match status" value="1"/>
</dbReference>
<dbReference type="AlphaFoldDB" id="A0AAE9CTX0"/>
<dbReference type="Proteomes" id="UP000827892">
    <property type="component" value="Chromosome X"/>
</dbReference>
<dbReference type="PANTHER" id="PTHR45646">
    <property type="entry name" value="SERINE/THREONINE-PROTEIN KINASE DOA-RELATED"/>
    <property type="match status" value="1"/>
</dbReference>
<evidence type="ECO:0000259" key="8">
    <source>
        <dbReference type="PROSITE" id="PS50011"/>
    </source>
</evidence>
<keyword evidence="3" id="KW-0547">Nucleotide-binding</keyword>
<dbReference type="GO" id="GO:0004674">
    <property type="term" value="F:protein serine/threonine kinase activity"/>
    <property type="evidence" value="ECO:0007669"/>
    <property type="project" value="UniProtKB-KW"/>
</dbReference>
<dbReference type="EMBL" id="CP090896">
    <property type="protein sequence ID" value="ULT81472.1"/>
    <property type="molecule type" value="Genomic_DNA"/>
</dbReference>